<evidence type="ECO:0000313" key="3">
    <source>
        <dbReference type="Proteomes" id="UP000288429"/>
    </source>
</evidence>
<protein>
    <submittedName>
        <fullName evidence="2">Uncharacterized protein</fullName>
    </submittedName>
</protein>
<dbReference type="Proteomes" id="UP000288429">
    <property type="component" value="Unassembled WGS sequence"/>
</dbReference>
<proteinExistence type="predicted"/>
<accession>A0A428TCL1</accession>
<evidence type="ECO:0000256" key="1">
    <source>
        <dbReference type="SAM" id="MobiDB-lite"/>
    </source>
</evidence>
<organism evidence="2 3">
    <name type="scientific">Fusarium ambrosium</name>
    <dbReference type="NCBI Taxonomy" id="131363"/>
    <lineage>
        <taxon>Eukaryota</taxon>
        <taxon>Fungi</taxon>
        <taxon>Dikarya</taxon>
        <taxon>Ascomycota</taxon>
        <taxon>Pezizomycotina</taxon>
        <taxon>Sordariomycetes</taxon>
        <taxon>Hypocreomycetidae</taxon>
        <taxon>Hypocreales</taxon>
        <taxon>Nectriaceae</taxon>
        <taxon>Fusarium</taxon>
        <taxon>Fusarium solani species complex</taxon>
    </lineage>
</organism>
<dbReference type="AlphaFoldDB" id="A0A428TCL1"/>
<name>A0A428TCL1_9HYPO</name>
<comment type="caution">
    <text evidence="2">The sequence shown here is derived from an EMBL/GenBank/DDBJ whole genome shotgun (WGS) entry which is preliminary data.</text>
</comment>
<reference evidence="2 3" key="1">
    <citation type="submission" date="2017-06" db="EMBL/GenBank/DDBJ databases">
        <title>Cmopartive genomic analysis of Ambrosia Fusariam Clade fungi.</title>
        <authorList>
            <person name="Stajich J.E."/>
            <person name="Carrillo J."/>
            <person name="Kijimoto T."/>
            <person name="Eskalen A."/>
            <person name="O'Donnell K."/>
            <person name="Kasson M."/>
        </authorList>
    </citation>
    <scope>NUCLEOTIDE SEQUENCE [LARGE SCALE GENOMIC DNA]</scope>
    <source>
        <strain evidence="2 3">NRRL 20438</strain>
    </source>
</reference>
<evidence type="ECO:0000313" key="2">
    <source>
        <dbReference type="EMBL" id="RSL99782.1"/>
    </source>
</evidence>
<sequence>MAEDHDATEPAGTEPVVSIQIEPGKQRLVLPFKDENEATTYFNLIKDEADLAPKRSGLLVSLDLVNADTIILCKRADDDLEIRFKTRNASKDWIRRSKLADRYHRRGKSVYIRRVKRSESEETDPSPPKPITVIIKRAETFLSRKSSQSEAPKEPMAPGTSFSRPVK</sequence>
<gene>
    <name evidence="2" type="ORF">CDV31_012033</name>
</gene>
<feature type="region of interest" description="Disordered" evidence="1">
    <location>
        <begin position="143"/>
        <end position="167"/>
    </location>
</feature>
<keyword evidence="3" id="KW-1185">Reference proteome</keyword>
<dbReference type="EMBL" id="NIZV01000215">
    <property type="protein sequence ID" value="RSL99782.1"/>
    <property type="molecule type" value="Genomic_DNA"/>
</dbReference>